<dbReference type="Pfam" id="PF15575">
    <property type="entry name" value="Imm49"/>
    <property type="match status" value="1"/>
</dbReference>
<name>A0A1H6E3X7_9ACTN</name>
<organism evidence="1 2">
    <name type="scientific">Thermomonospora echinospora</name>
    <dbReference type="NCBI Taxonomy" id="1992"/>
    <lineage>
        <taxon>Bacteria</taxon>
        <taxon>Bacillati</taxon>
        <taxon>Actinomycetota</taxon>
        <taxon>Actinomycetes</taxon>
        <taxon>Streptosporangiales</taxon>
        <taxon>Thermomonosporaceae</taxon>
        <taxon>Thermomonospora</taxon>
    </lineage>
</organism>
<dbReference type="InterPro" id="IPR029074">
    <property type="entry name" value="Imm49"/>
</dbReference>
<dbReference type="AlphaFoldDB" id="A0A1H6E3X7"/>
<dbReference type="Proteomes" id="UP000236723">
    <property type="component" value="Unassembled WGS sequence"/>
</dbReference>
<keyword evidence="2" id="KW-1185">Reference proteome</keyword>
<gene>
    <name evidence="1" type="ORF">SAMN04489712_13154</name>
</gene>
<evidence type="ECO:0000313" key="2">
    <source>
        <dbReference type="Proteomes" id="UP000236723"/>
    </source>
</evidence>
<proteinExistence type="predicted"/>
<accession>A0A1H6E3X7</accession>
<dbReference type="OrthoDB" id="3416645at2"/>
<sequence length="204" mass="22355">MASQFAAAAFRVVTAPGESVVISIGGRTAPMRTAPIDPMALTNFVWIRASALALITASRERLDPLLSVDPDDFTSEWDLPVHHAYHVALRAYLRGEPSRTAMNRALNAAEDIRMNRPDFLGPFAVLLSQLVAGDREGLVAALADALEEFRDHYSVGDRKDDSTRQVHLGVLALTCHARWDLGWEIPVNSAYLPTAILEAGPRDR</sequence>
<dbReference type="EMBL" id="FNVO01000031">
    <property type="protein sequence ID" value="SEG91979.1"/>
    <property type="molecule type" value="Genomic_DNA"/>
</dbReference>
<evidence type="ECO:0000313" key="1">
    <source>
        <dbReference type="EMBL" id="SEG91979.1"/>
    </source>
</evidence>
<reference evidence="2" key="1">
    <citation type="submission" date="2016-10" db="EMBL/GenBank/DDBJ databases">
        <authorList>
            <person name="Varghese N."/>
            <person name="Submissions S."/>
        </authorList>
    </citation>
    <scope>NUCLEOTIDE SEQUENCE [LARGE SCALE GENOMIC DNA]</scope>
    <source>
        <strain evidence="2">DSM 43163</strain>
    </source>
</reference>
<protein>
    <submittedName>
        <fullName evidence="1">Immunity protein 49</fullName>
    </submittedName>
</protein>